<dbReference type="AlphaFoldDB" id="A0A438BW25"/>
<dbReference type="Proteomes" id="UP000288805">
    <property type="component" value="Unassembled WGS sequence"/>
</dbReference>
<dbReference type="Pfam" id="PF03372">
    <property type="entry name" value="Exo_endo_phos"/>
    <property type="match status" value="1"/>
</dbReference>
<proteinExistence type="predicted"/>
<dbReference type="InterPro" id="IPR005135">
    <property type="entry name" value="Endo/exonuclease/phosphatase"/>
</dbReference>
<dbReference type="InterPro" id="IPR043502">
    <property type="entry name" value="DNA/RNA_pol_sf"/>
</dbReference>
<accession>A0A438BW25</accession>
<name>A0A438BW25_VITVI</name>
<dbReference type="InterPro" id="IPR052343">
    <property type="entry name" value="Retrotransposon-Effector_Assoc"/>
</dbReference>
<dbReference type="PROSITE" id="PS00726">
    <property type="entry name" value="AP_NUCLEASE_F1_1"/>
    <property type="match status" value="1"/>
</dbReference>
<dbReference type="SUPFAM" id="SSF56219">
    <property type="entry name" value="DNase I-like"/>
    <property type="match status" value="1"/>
</dbReference>
<dbReference type="CDD" id="cd01650">
    <property type="entry name" value="RT_nLTR_like"/>
    <property type="match status" value="1"/>
</dbReference>
<dbReference type="InterPro" id="IPR020847">
    <property type="entry name" value="AP_endonuclease_F1_BS"/>
</dbReference>
<evidence type="ECO:0000256" key="1">
    <source>
        <dbReference type="SAM" id="MobiDB-lite"/>
    </source>
</evidence>
<reference evidence="3 4" key="1">
    <citation type="journal article" date="2018" name="PLoS Genet.">
        <title>Population sequencing reveals clonal diversity and ancestral inbreeding in the grapevine cultivar Chardonnay.</title>
        <authorList>
            <person name="Roach M.J."/>
            <person name="Johnson D.L."/>
            <person name="Bohlmann J."/>
            <person name="van Vuuren H.J."/>
            <person name="Jones S.J."/>
            <person name="Pretorius I.S."/>
            <person name="Schmidt S.A."/>
            <person name="Borneman A.R."/>
        </authorList>
    </citation>
    <scope>NUCLEOTIDE SEQUENCE [LARGE SCALE GENOMIC DNA]</scope>
    <source>
        <strain evidence="4">cv. Chardonnay</strain>
        <tissue evidence="3">Leaf</tissue>
    </source>
</reference>
<feature type="compositionally biased region" description="Polar residues" evidence="1">
    <location>
        <begin position="133"/>
        <end position="153"/>
    </location>
</feature>
<feature type="region of interest" description="Disordered" evidence="1">
    <location>
        <begin position="133"/>
        <end position="159"/>
    </location>
</feature>
<dbReference type="InterPro" id="IPR000477">
    <property type="entry name" value="RT_dom"/>
</dbReference>
<evidence type="ECO:0000259" key="2">
    <source>
        <dbReference type="PROSITE" id="PS50878"/>
    </source>
</evidence>
<comment type="caution">
    <text evidence="3">The sequence shown here is derived from an EMBL/GenBank/DDBJ whole genome shotgun (WGS) entry which is preliminary data.</text>
</comment>
<dbReference type="GO" id="GO:0004519">
    <property type="term" value="F:endonuclease activity"/>
    <property type="evidence" value="ECO:0007669"/>
    <property type="project" value="InterPro"/>
</dbReference>
<dbReference type="Pfam" id="PF00078">
    <property type="entry name" value="RVT_1"/>
    <property type="match status" value="2"/>
</dbReference>
<dbReference type="Gene3D" id="3.60.10.10">
    <property type="entry name" value="Endonuclease/exonuclease/phosphatase"/>
    <property type="match status" value="1"/>
</dbReference>
<dbReference type="InterPro" id="IPR036691">
    <property type="entry name" value="Endo/exonu/phosph_ase_sf"/>
</dbReference>
<evidence type="ECO:0000313" key="3">
    <source>
        <dbReference type="EMBL" id="RVW15097.1"/>
    </source>
</evidence>
<gene>
    <name evidence="3" type="primary">YTX2_286</name>
    <name evidence="3" type="ORF">CK203_083363</name>
</gene>
<feature type="domain" description="Reverse transcriptase" evidence="2">
    <location>
        <begin position="585"/>
        <end position="825"/>
    </location>
</feature>
<feature type="region of interest" description="Disordered" evidence="1">
    <location>
        <begin position="1"/>
        <end position="40"/>
    </location>
</feature>
<dbReference type="EMBL" id="QGNW01002605">
    <property type="protein sequence ID" value="RVW15097.1"/>
    <property type="molecule type" value="Genomic_DNA"/>
</dbReference>
<dbReference type="PANTHER" id="PTHR46890:SF50">
    <property type="entry name" value="RNA-DIRECTED DNA POLYMERASE, EUKARYOTA, REVERSE TRANSCRIPTASE ZINC-BINDING DOMAIN PROTEIN-RELATED"/>
    <property type="match status" value="1"/>
</dbReference>
<sequence>MDSRKSQLEDDKGGFTGRAGYDPCGSSVTKSPSIPRTRGKEIILGGNCEIPGVENLEESQPFSSQPPEPYSSPFCNLEKNLLSPSSPHLPNSEFLSQSPLVNQGKFKIFPEIGDVGPLNFVGIPVHVEEENQRVVSNQMSERSTPGKSSNLMSGSPGVNAASPPEDFLIDGLSPRKMAKVREVLCSLDIKVWNVRGLGSSNKRKVIKDFLRLENPDVVMIQEIKKEKCDRRLVGSVWTVKNKDWVILPACGASGGILFIWDSKKLCKEEVVLGSFSILVKFTLEGCGPLWISAVYGPNSPSLRKDFWVELYDIYGLSFPLCVGGDFNVIRRSSEKLGGSRLTSSLFPQGIQETLIRRTSDHWPIALDTNPFMWGPTPFRFENMWLQHPSFKENFRNWWRGFQGNGWEGHKFMRRLQFVKAKLKEWNKLSFGELNEKKKSILKDLANFDAIEQDGGLTSELLDQRALRKGELEELILREEIPLETKKLGGLVLNNAERITEEILLYFEKLYASPIGESWSIEGLDWSPISEESAISLDAPFTEEEISKAIFQMDRDKAPGPDGFTIAVFQDCWDVIKEDLVRVFVEFHRSGVINQSTNASFIVLLPKKSTTKKISDFRPISLITSLYKIIAKVLSGRLRGVLHETIHSTQGAFVQGRQIMDAVLIANEIVDERRRSGEEGVVFKIDFEKAYDYISAKGWVKASRGLRQGDPLSPFLFTLVADVLSRMLLRAEKRNMLEGFRVGRNRTRVSHLQFADDTIFFSNTREEDLQTLKSLLLAFGHISGLKVNLDKKNPRAGGFWDPVIERISRRLDGWQKAYLSFGGRITLIQSCLTHMPCYFLSLFKLPASVAAKIERLQRDFLWSGIGEGKRDHLVREMVVEMVTSLSLEGYYSSLSGVLLVYSVCGRKWGKNSVLGRFVVVDQPLGSQYPSLFRVVLDKNIPISSVLGLTRPFSWNLNFRRNLSDSEIEDLECLMRSLDGLHLSPSVPDARFWPLSSSGLFSVKSFFLALSQFSRSPQVFPAKLFQLAKMDWVPPRSILDMMYIKFNGFGSSKKGIALWQAANIALIRIVWWERNARIFEDKARNSKYLWDSIVFLASLWAYCSKVFKGTPLNVIQLDWIAVCTP</sequence>
<protein>
    <submittedName>
        <fullName evidence="3">Transposon TX1 uncharacterized 149 kDa protein</fullName>
    </submittedName>
</protein>
<dbReference type="SUPFAM" id="SSF56672">
    <property type="entry name" value="DNA/RNA polymerases"/>
    <property type="match status" value="1"/>
</dbReference>
<dbReference type="PROSITE" id="PS50878">
    <property type="entry name" value="RT_POL"/>
    <property type="match status" value="1"/>
</dbReference>
<dbReference type="GO" id="GO:0006281">
    <property type="term" value="P:DNA repair"/>
    <property type="evidence" value="ECO:0007669"/>
    <property type="project" value="InterPro"/>
</dbReference>
<organism evidence="3 4">
    <name type="scientific">Vitis vinifera</name>
    <name type="common">Grape</name>
    <dbReference type="NCBI Taxonomy" id="29760"/>
    <lineage>
        <taxon>Eukaryota</taxon>
        <taxon>Viridiplantae</taxon>
        <taxon>Streptophyta</taxon>
        <taxon>Embryophyta</taxon>
        <taxon>Tracheophyta</taxon>
        <taxon>Spermatophyta</taxon>
        <taxon>Magnoliopsida</taxon>
        <taxon>eudicotyledons</taxon>
        <taxon>Gunneridae</taxon>
        <taxon>Pentapetalae</taxon>
        <taxon>rosids</taxon>
        <taxon>Vitales</taxon>
        <taxon>Vitaceae</taxon>
        <taxon>Viteae</taxon>
        <taxon>Vitis</taxon>
    </lineage>
</organism>
<feature type="compositionally biased region" description="Basic and acidic residues" evidence="1">
    <location>
        <begin position="1"/>
        <end position="13"/>
    </location>
</feature>
<dbReference type="GO" id="GO:0003677">
    <property type="term" value="F:DNA binding"/>
    <property type="evidence" value="ECO:0007669"/>
    <property type="project" value="InterPro"/>
</dbReference>
<evidence type="ECO:0000313" key="4">
    <source>
        <dbReference type="Proteomes" id="UP000288805"/>
    </source>
</evidence>
<dbReference type="PANTHER" id="PTHR46890">
    <property type="entry name" value="NON-LTR RETROLELEMENT REVERSE TRANSCRIPTASE-LIKE PROTEIN-RELATED"/>
    <property type="match status" value="1"/>
</dbReference>